<dbReference type="CDD" id="cd04301">
    <property type="entry name" value="NAT_SF"/>
    <property type="match status" value="1"/>
</dbReference>
<dbReference type="RefSeq" id="WP_090865724.1">
    <property type="nucleotide sequence ID" value="NZ_FOHE01000001.1"/>
</dbReference>
<dbReference type="PANTHER" id="PTHR43617">
    <property type="entry name" value="L-AMINO ACID N-ACETYLTRANSFERASE"/>
    <property type="match status" value="1"/>
</dbReference>
<evidence type="ECO:0000313" key="2">
    <source>
        <dbReference type="EMBL" id="SES62508.1"/>
    </source>
</evidence>
<accession>A0A1H9Y141</accession>
<organism evidence="2 3">
    <name type="scientific">Oceanobacillus limi</name>
    <dbReference type="NCBI Taxonomy" id="930131"/>
    <lineage>
        <taxon>Bacteria</taxon>
        <taxon>Bacillati</taxon>
        <taxon>Bacillota</taxon>
        <taxon>Bacilli</taxon>
        <taxon>Bacillales</taxon>
        <taxon>Bacillaceae</taxon>
        <taxon>Oceanobacillus</taxon>
    </lineage>
</organism>
<dbReference type="InterPro" id="IPR000182">
    <property type="entry name" value="GNAT_dom"/>
</dbReference>
<feature type="domain" description="N-acetyltransferase" evidence="1">
    <location>
        <begin position="1"/>
        <end position="145"/>
    </location>
</feature>
<name>A0A1H9Y141_9BACI</name>
<evidence type="ECO:0000313" key="3">
    <source>
        <dbReference type="Proteomes" id="UP000198618"/>
    </source>
</evidence>
<dbReference type="SUPFAM" id="SSF55729">
    <property type="entry name" value="Acyl-CoA N-acyltransferases (Nat)"/>
    <property type="match status" value="1"/>
</dbReference>
<keyword evidence="3" id="KW-1185">Reference proteome</keyword>
<dbReference type="Pfam" id="PF00583">
    <property type="entry name" value="Acetyltransf_1"/>
    <property type="match status" value="1"/>
</dbReference>
<proteinExistence type="predicted"/>
<protein>
    <submittedName>
        <fullName evidence="2">Acetyltransferase, GNAT family</fullName>
    </submittedName>
</protein>
<keyword evidence="2" id="KW-0808">Transferase</keyword>
<gene>
    <name evidence="2" type="ORF">SAMN05216389_101115</name>
</gene>
<evidence type="ECO:0000259" key="1">
    <source>
        <dbReference type="PROSITE" id="PS51186"/>
    </source>
</evidence>
<dbReference type="AlphaFoldDB" id="A0A1H9Y141"/>
<sequence length="145" mass="16407">MTIRKPNELEIEKILTHSPQSIFEGTLGEAKATIDKAKQLVEPLLRKGSYYLISTENNVITGWILIGGSKDQFSNKTIGFIYELFVLDEYRGRGISKQLIKAGVEQLKKEGYLEVRLSVFEGNQAIKIYESMGFKNRTITMSISL</sequence>
<dbReference type="Gene3D" id="3.40.630.30">
    <property type="match status" value="1"/>
</dbReference>
<dbReference type="InterPro" id="IPR016181">
    <property type="entry name" value="Acyl_CoA_acyltransferase"/>
</dbReference>
<dbReference type="InterPro" id="IPR050276">
    <property type="entry name" value="MshD_Acetyltransferase"/>
</dbReference>
<dbReference type="STRING" id="930131.SAMN05216389_101115"/>
<dbReference type="GO" id="GO:0016747">
    <property type="term" value="F:acyltransferase activity, transferring groups other than amino-acyl groups"/>
    <property type="evidence" value="ECO:0007669"/>
    <property type="project" value="InterPro"/>
</dbReference>
<dbReference type="EMBL" id="FOHE01000001">
    <property type="protein sequence ID" value="SES62508.1"/>
    <property type="molecule type" value="Genomic_DNA"/>
</dbReference>
<dbReference type="PROSITE" id="PS51186">
    <property type="entry name" value="GNAT"/>
    <property type="match status" value="1"/>
</dbReference>
<reference evidence="2 3" key="1">
    <citation type="submission" date="2016-10" db="EMBL/GenBank/DDBJ databases">
        <authorList>
            <person name="de Groot N.N."/>
        </authorList>
    </citation>
    <scope>NUCLEOTIDE SEQUENCE [LARGE SCALE GENOMIC DNA]</scope>
    <source>
        <strain evidence="2 3">IBRC-M 10780</strain>
    </source>
</reference>
<dbReference type="OrthoDB" id="156739at2"/>
<dbReference type="Proteomes" id="UP000198618">
    <property type="component" value="Unassembled WGS sequence"/>
</dbReference>